<gene>
    <name evidence="2" type="ORF">CYMTET_35923</name>
</gene>
<sequence length="194" mass="20916">MASEPPCSYCGVQCGKDRKRFPMGTSAAGAEVFGHFCSSHRQAYGNALNARVEYFSQNPAKAHTVVAEVKGPKEGVQEATRALSMAMSREQRKKTAEGAPGDGFPVANKRRRLAPAEKRTEAATAAGEAADTQQEAMQYWRRERLRRFLMAGAAVLGEMRRPTELEGALARAVEAEAAARGEAARATREAEVSG</sequence>
<comment type="caution">
    <text evidence="2">The sequence shown here is derived from an EMBL/GenBank/DDBJ whole genome shotgun (WGS) entry which is preliminary data.</text>
</comment>
<dbReference type="AlphaFoldDB" id="A0AAE0F892"/>
<keyword evidence="3" id="KW-1185">Reference proteome</keyword>
<evidence type="ECO:0000313" key="3">
    <source>
        <dbReference type="Proteomes" id="UP001190700"/>
    </source>
</evidence>
<feature type="non-terminal residue" evidence="2">
    <location>
        <position position="194"/>
    </location>
</feature>
<protein>
    <submittedName>
        <fullName evidence="2">Uncharacterized protein</fullName>
    </submittedName>
</protein>
<evidence type="ECO:0000256" key="1">
    <source>
        <dbReference type="SAM" id="MobiDB-lite"/>
    </source>
</evidence>
<dbReference type="Proteomes" id="UP001190700">
    <property type="component" value="Unassembled WGS sequence"/>
</dbReference>
<feature type="region of interest" description="Disordered" evidence="1">
    <location>
        <begin position="89"/>
        <end position="135"/>
    </location>
</feature>
<evidence type="ECO:0000313" key="2">
    <source>
        <dbReference type="EMBL" id="KAK3254878.1"/>
    </source>
</evidence>
<organism evidence="2 3">
    <name type="scientific">Cymbomonas tetramitiformis</name>
    <dbReference type="NCBI Taxonomy" id="36881"/>
    <lineage>
        <taxon>Eukaryota</taxon>
        <taxon>Viridiplantae</taxon>
        <taxon>Chlorophyta</taxon>
        <taxon>Pyramimonadophyceae</taxon>
        <taxon>Pyramimonadales</taxon>
        <taxon>Pyramimonadaceae</taxon>
        <taxon>Cymbomonas</taxon>
    </lineage>
</organism>
<feature type="compositionally biased region" description="Low complexity" evidence="1">
    <location>
        <begin position="122"/>
        <end position="135"/>
    </location>
</feature>
<reference evidence="2 3" key="1">
    <citation type="journal article" date="2015" name="Genome Biol. Evol.">
        <title>Comparative Genomics of a Bacterivorous Green Alga Reveals Evolutionary Causalities and Consequences of Phago-Mixotrophic Mode of Nutrition.</title>
        <authorList>
            <person name="Burns J.A."/>
            <person name="Paasch A."/>
            <person name="Narechania A."/>
            <person name="Kim E."/>
        </authorList>
    </citation>
    <scope>NUCLEOTIDE SEQUENCE [LARGE SCALE GENOMIC DNA]</scope>
    <source>
        <strain evidence="2 3">PLY_AMNH</strain>
    </source>
</reference>
<proteinExistence type="predicted"/>
<dbReference type="EMBL" id="LGRX02023099">
    <property type="protein sequence ID" value="KAK3254878.1"/>
    <property type="molecule type" value="Genomic_DNA"/>
</dbReference>
<name>A0AAE0F892_9CHLO</name>
<accession>A0AAE0F892</accession>